<protein>
    <submittedName>
        <fullName evidence="1">Uncharacterized protein</fullName>
    </submittedName>
</protein>
<sequence length="157" mass="16982">MAFVRLAQLRPQPFLFAPTAVHPLASSLGQIDSCSSSPSPSPVLQEAIPPDFGEVDPEASVDGYIFILGSPEKFLNAGFVNPFQPSHSAISPSRLHVVVLGSPLVHPLGGLLAGGFGEVFSMPPCHVVFFVVLRVRDAWKFTCLVSLWRFRCNLVLI</sequence>
<dbReference type="EMBL" id="CAJGYO010000017">
    <property type="protein sequence ID" value="CAD6333522.1"/>
    <property type="molecule type" value="Genomic_DNA"/>
</dbReference>
<keyword evidence="2" id="KW-1185">Reference proteome</keyword>
<accession>A0A811RUH9</accession>
<gene>
    <name evidence="1" type="ORF">NCGR_LOCUS57620</name>
</gene>
<reference evidence="1" key="1">
    <citation type="submission" date="2020-10" db="EMBL/GenBank/DDBJ databases">
        <authorList>
            <person name="Han B."/>
            <person name="Lu T."/>
            <person name="Zhao Q."/>
            <person name="Huang X."/>
            <person name="Zhao Y."/>
        </authorList>
    </citation>
    <scope>NUCLEOTIDE SEQUENCE</scope>
</reference>
<proteinExistence type="predicted"/>
<dbReference type="AlphaFoldDB" id="A0A811RUH9"/>
<organism evidence="1 2">
    <name type="scientific">Miscanthus lutarioriparius</name>
    <dbReference type="NCBI Taxonomy" id="422564"/>
    <lineage>
        <taxon>Eukaryota</taxon>
        <taxon>Viridiplantae</taxon>
        <taxon>Streptophyta</taxon>
        <taxon>Embryophyta</taxon>
        <taxon>Tracheophyta</taxon>
        <taxon>Spermatophyta</taxon>
        <taxon>Magnoliopsida</taxon>
        <taxon>Liliopsida</taxon>
        <taxon>Poales</taxon>
        <taxon>Poaceae</taxon>
        <taxon>PACMAD clade</taxon>
        <taxon>Panicoideae</taxon>
        <taxon>Andropogonodae</taxon>
        <taxon>Andropogoneae</taxon>
        <taxon>Saccharinae</taxon>
        <taxon>Miscanthus</taxon>
    </lineage>
</organism>
<evidence type="ECO:0000313" key="2">
    <source>
        <dbReference type="Proteomes" id="UP000604825"/>
    </source>
</evidence>
<evidence type="ECO:0000313" key="1">
    <source>
        <dbReference type="EMBL" id="CAD6333522.1"/>
    </source>
</evidence>
<comment type="caution">
    <text evidence="1">The sequence shown here is derived from an EMBL/GenBank/DDBJ whole genome shotgun (WGS) entry which is preliminary data.</text>
</comment>
<name>A0A811RUH9_9POAL</name>
<dbReference type="Proteomes" id="UP000604825">
    <property type="component" value="Unassembled WGS sequence"/>
</dbReference>